<dbReference type="Proteomes" id="UP000249873">
    <property type="component" value="Chromosome"/>
</dbReference>
<dbReference type="AlphaFoldDB" id="A0A2Z4GA71"/>
<gene>
    <name evidence="2" type="ORF">DJ013_06380</name>
</gene>
<evidence type="ECO:0000313" key="2">
    <source>
        <dbReference type="EMBL" id="AWV97813.1"/>
    </source>
</evidence>
<protein>
    <recommendedName>
        <fullName evidence="4">Secretion protein</fullName>
    </recommendedName>
</protein>
<evidence type="ECO:0000313" key="3">
    <source>
        <dbReference type="Proteomes" id="UP000249873"/>
    </source>
</evidence>
<dbReference type="KEGG" id="als:DJ013_06380"/>
<dbReference type="OrthoDB" id="1122048at2"/>
<keyword evidence="3" id="KW-1185">Reference proteome</keyword>
<keyword evidence="1" id="KW-0732">Signal</keyword>
<reference evidence="2 3" key="1">
    <citation type="submission" date="2018-05" db="EMBL/GenBank/DDBJ databases">
        <title>Complete genome sequence of Arcticibacterium luteifluviistationis SM1504T, a cytophagaceae bacterium isolated from Arctic surface seawater.</title>
        <authorList>
            <person name="Li Y."/>
            <person name="Qin Q.-L."/>
        </authorList>
    </citation>
    <scope>NUCLEOTIDE SEQUENCE [LARGE SCALE GENOMIC DNA]</scope>
    <source>
        <strain evidence="2 3">SM1504</strain>
    </source>
</reference>
<feature type="chain" id="PRO_5016306284" description="Secretion protein" evidence="1">
    <location>
        <begin position="21"/>
        <end position="119"/>
    </location>
</feature>
<dbReference type="EMBL" id="CP029480">
    <property type="protein sequence ID" value="AWV97813.1"/>
    <property type="molecule type" value="Genomic_DNA"/>
</dbReference>
<sequence length="119" mass="13056">MKKLILSAVMLIGLSTASIANDYIFATNFAKGDLTLKAMKNLKFKVAAFNLDAKSILELKDDSGVILYKTAVVNEDYVKVFDLSSLPDGSYKLVLTTGKESTVKPFEIKTETTRVVTNL</sequence>
<name>A0A2Z4GA71_9BACT</name>
<accession>A0A2Z4GA71</accession>
<feature type="signal peptide" evidence="1">
    <location>
        <begin position="1"/>
        <end position="20"/>
    </location>
</feature>
<dbReference type="RefSeq" id="WP_111370915.1">
    <property type="nucleotide sequence ID" value="NZ_CP029480.1"/>
</dbReference>
<organism evidence="2 3">
    <name type="scientific">Arcticibacterium luteifluviistationis</name>
    <dbReference type="NCBI Taxonomy" id="1784714"/>
    <lineage>
        <taxon>Bacteria</taxon>
        <taxon>Pseudomonadati</taxon>
        <taxon>Bacteroidota</taxon>
        <taxon>Cytophagia</taxon>
        <taxon>Cytophagales</taxon>
        <taxon>Leadbetterellaceae</taxon>
        <taxon>Arcticibacterium</taxon>
    </lineage>
</organism>
<evidence type="ECO:0008006" key="4">
    <source>
        <dbReference type="Google" id="ProtNLM"/>
    </source>
</evidence>
<evidence type="ECO:0000256" key="1">
    <source>
        <dbReference type="SAM" id="SignalP"/>
    </source>
</evidence>
<proteinExistence type="predicted"/>